<dbReference type="EMBL" id="LATX01002383">
    <property type="protein sequence ID" value="KTB30453.1"/>
    <property type="molecule type" value="Genomic_DNA"/>
</dbReference>
<sequence length="242" mass="26210">MINTVPSGVTLTDVIQPIENKVGKARLFISSDSNNLIFKTSLKSRYKLLNPTTNPSRTVTIFWTDRNAPSTCPSTGCTSASVSARRITGPDVNTIGASGFDLYGITAWKYEFEAHINAASSIDKFWFEIDEHDGSPKTMVNNGGSGYEIENDQVLFDPVRSAFHVFPKCTGNWDPTSIIQVRDGSSGSWSIAVNTFDPISLGPTSLPQVAIVPAALDTTILPRASYTFFSANVGLGTRSFDV</sequence>
<evidence type="ECO:0000313" key="1">
    <source>
        <dbReference type="EMBL" id="KTB30453.1"/>
    </source>
</evidence>
<evidence type="ECO:0000313" key="2">
    <source>
        <dbReference type="Proteomes" id="UP000054988"/>
    </source>
</evidence>
<proteinExistence type="predicted"/>
<reference evidence="1 2" key="1">
    <citation type="submission" date="2015-12" db="EMBL/GenBank/DDBJ databases">
        <title>Draft genome sequence of Moniliophthora roreri, the causal agent of frosty pod rot of cacao.</title>
        <authorList>
            <person name="Aime M.C."/>
            <person name="Diaz-Valderrama J.R."/>
            <person name="Kijpornyongpan T."/>
            <person name="Phillips-Mora W."/>
        </authorList>
    </citation>
    <scope>NUCLEOTIDE SEQUENCE [LARGE SCALE GENOMIC DNA]</scope>
    <source>
        <strain evidence="1 2">MCA 2952</strain>
    </source>
</reference>
<dbReference type="Proteomes" id="UP000054988">
    <property type="component" value="Unassembled WGS sequence"/>
</dbReference>
<accession>A0A0W0F2B2</accession>
<gene>
    <name evidence="1" type="ORF">WG66_16915</name>
</gene>
<dbReference type="AlphaFoldDB" id="A0A0W0F2B2"/>
<comment type="caution">
    <text evidence="1">The sequence shown here is derived from an EMBL/GenBank/DDBJ whole genome shotgun (WGS) entry which is preliminary data.</text>
</comment>
<name>A0A0W0F2B2_MONRR</name>
<protein>
    <submittedName>
        <fullName evidence="1">Uncharacterized protein</fullName>
    </submittedName>
</protein>
<organism evidence="1 2">
    <name type="scientific">Moniliophthora roreri</name>
    <name type="common">Frosty pod rot fungus</name>
    <name type="synonym">Monilia roreri</name>
    <dbReference type="NCBI Taxonomy" id="221103"/>
    <lineage>
        <taxon>Eukaryota</taxon>
        <taxon>Fungi</taxon>
        <taxon>Dikarya</taxon>
        <taxon>Basidiomycota</taxon>
        <taxon>Agaricomycotina</taxon>
        <taxon>Agaricomycetes</taxon>
        <taxon>Agaricomycetidae</taxon>
        <taxon>Agaricales</taxon>
        <taxon>Marasmiineae</taxon>
        <taxon>Marasmiaceae</taxon>
        <taxon>Moniliophthora</taxon>
    </lineage>
</organism>